<evidence type="ECO:0000256" key="6">
    <source>
        <dbReference type="ARBA" id="ARBA00022519"/>
    </source>
</evidence>
<keyword evidence="8" id="KW-0808">Transferase</keyword>
<evidence type="ECO:0000313" key="14">
    <source>
        <dbReference type="EMBL" id="MBK1668827.1"/>
    </source>
</evidence>
<evidence type="ECO:0000256" key="12">
    <source>
        <dbReference type="SAM" id="Phobius"/>
    </source>
</evidence>
<evidence type="ECO:0000313" key="15">
    <source>
        <dbReference type="Proteomes" id="UP001296873"/>
    </source>
</evidence>
<feature type="transmembrane region" description="Helical" evidence="12">
    <location>
        <begin position="34"/>
        <end position="53"/>
    </location>
</feature>
<feature type="transmembrane region" description="Helical" evidence="12">
    <location>
        <begin position="394"/>
        <end position="416"/>
    </location>
</feature>
<keyword evidence="6" id="KW-0997">Cell inner membrane</keyword>
<dbReference type="Pfam" id="PF13632">
    <property type="entry name" value="Glyco_trans_2_3"/>
    <property type="match status" value="1"/>
</dbReference>
<evidence type="ECO:0000256" key="9">
    <source>
        <dbReference type="ARBA" id="ARBA00022692"/>
    </source>
</evidence>
<keyword evidence="5" id="KW-1003">Cell membrane</keyword>
<feature type="transmembrane region" description="Helical" evidence="12">
    <location>
        <begin position="570"/>
        <end position="591"/>
    </location>
</feature>
<keyword evidence="15" id="KW-1185">Reference proteome</keyword>
<keyword evidence="7" id="KW-0328">Glycosyltransferase</keyword>
<feature type="domain" description="Glycosyltransferase 2-like" evidence="13">
    <location>
        <begin position="223"/>
        <end position="413"/>
    </location>
</feature>
<keyword evidence="9 12" id="KW-0812">Transmembrane</keyword>
<dbReference type="Gene3D" id="3.90.550.10">
    <property type="entry name" value="Spore Coat Polysaccharide Biosynthesis Protein SpsA, Chain A"/>
    <property type="match status" value="1"/>
</dbReference>
<dbReference type="PANTHER" id="PTHR43867:SF5">
    <property type="entry name" value="GLUCANS BIOSYNTHESIS GLUCOSYLTRANSFERASE H"/>
    <property type="match status" value="1"/>
</dbReference>
<dbReference type="EMBL" id="NRRL01000031">
    <property type="protein sequence ID" value="MBK1668827.1"/>
    <property type="molecule type" value="Genomic_DNA"/>
</dbReference>
<evidence type="ECO:0000256" key="1">
    <source>
        <dbReference type="ARBA" id="ARBA00004429"/>
    </source>
</evidence>
<dbReference type="Proteomes" id="UP001296873">
    <property type="component" value="Unassembled WGS sequence"/>
</dbReference>
<feature type="transmembrane region" description="Helical" evidence="12">
    <location>
        <begin position="490"/>
        <end position="514"/>
    </location>
</feature>
<accession>A0ABS1DFV5</accession>
<dbReference type="InterPro" id="IPR050321">
    <property type="entry name" value="Glycosyltr_2/OpgH_subfam"/>
</dbReference>
<evidence type="ECO:0000256" key="2">
    <source>
        <dbReference type="ARBA" id="ARBA00005001"/>
    </source>
</evidence>
<dbReference type="NCBIfam" id="NF003958">
    <property type="entry name" value="PRK05454.2-1"/>
    <property type="match status" value="1"/>
</dbReference>
<comment type="similarity">
    <text evidence="3">Belongs to the glycosyltransferase 2 family. OpgH subfamily.</text>
</comment>
<protein>
    <recommendedName>
        <fullName evidence="4">Glucans biosynthesis glucosyltransferase H</fullName>
    </recommendedName>
</protein>
<evidence type="ECO:0000256" key="11">
    <source>
        <dbReference type="ARBA" id="ARBA00023136"/>
    </source>
</evidence>
<dbReference type="RefSeq" id="WP_200341148.1">
    <property type="nucleotide sequence ID" value="NZ_NRRL01000031.1"/>
</dbReference>
<evidence type="ECO:0000256" key="8">
    <source>
        <dbReference type="ARBA" id="ARBA00022679"/>
    </source>
</evidence>
<feature type="transmembrane region" description="Helical" evidence="12">
    <location>
        <begin position="455"/>
        <end position="478"/>
    </location>
</feature>
<reference evidence="14 15" key="1">
    <citation type="journal article" date="2020" name="Microorganisms">
        <title>Osmotic Adaptation and Compatible Solute Biosynthesis of Phototrophic Bacteria as Revealed from Genome Analyses.</title>
        <authorList>
            <person name="Imhoff J.F."/>
            <person name="Rahn T."/>
            <person name="Kunzel S."/>
            <person name="Keller A."/>
            <person name="Neulinger S.C."/>
        </authorList>
    </citation>
    <scope>NUCLEOTIDE SEQUENCE [LARGE SCALE GENOMIC DNA]</scope>
    <source>
        <strain evidence="14 15">DSM 9895</strain>
    </source>
</reference>
<comment type="pathway">
    <text evidence="2">Glycan metabolism; osmoregulated periplasmic glucan (OPG) biosynthesis.</text>
</comment>
<dbReference type="CDD" id="cd04191">
    <property type="entry name" value="Glucan_BSP_MdoH"/>
    <property type="match status" value="1"/>
</dbReference>
<evidence type="ECO:0000256" key="7">
    <source>
        <dbReference type="ARBA" id="ARBA00022676"/>
    </source>
</evidence>
<evidence type="ECO:0000256" key="3">
    <source>
        <dbReference type="ARBA" id="ARBA00009337"/>
    </source>
</evidence>
<proteinExistence type="inferred from homology"/>
<keyword evidence="11 12" id="KW-0472">Membrane</keyword>
<gene>
    <name evidence="14" type="ORF">CKO28_12375</name>
</gene>
<dbReference type="InterPro" id="IPR029044">
    <property type="entry name" value="Nucleotide-diphossugar_trans"/>
</dbReference>
<comment type="caution">
    <text evidence="14">The sequence shown here is derived from an EMBL/GenBank/DDBJ whole genome shotgun (WGS) entry which is preliminary data.</text>
</comment>
<name>A0ABS1DFV5_9PROT</name>
<dbReference type="InterPro" id="IPR001173">
    <property type="entry name" value="Glyco_trans_2-like"/>
</dbReference>
<evidence type="ECO:0000259" key="13">
    <source>
        <dbReference type="Pfam" id="PF13632"/>
    </source>
</evidence>
<dbReference type="SUPFAM" id="SSF53448">
    <property type="entry name" value="Nucleotide-diphospho-sugar transferases"/>
    <property type="match status" value="1"/>
</dbReference>
<dbReference type="PANTHER" id="PTHR43867">
    <property type="entry name" value="CELLULOSE SYNTHASE CATALYTIC SUBUNIT A [UDP-FORMING]"/>
    <property type="match status" value="1"/>
</dbReference>
<evidence type="ECO:0000256" key="5">
    <source>
        <dbReference type="ARBA" id="ARBA00022475"/>
    </source>
</evidence>
<feature type="transmembrane region" description="Helical" evidence="12">
    <location>
        <begin position="65"/>
        <end position="93"/>
    </location>
</feature>
<evidence type="ECO:0000256" key="10">
    <source>
        <dbReference type="ARBA" id="ARBA00022989"/>
    </source>
</evidence>
<dbReference type="NCBIfam" id="NF003962">
    <property type="entry name" value="PRK05454.2-5"/>
    <property type="match status" value="1"/>
</dbReference>
<organism evidence="14 15">
    <name type="scientific">Rhodovibrio sodomensis</name>
    <dbReference type="NCBI Taxonomy" id="1088"/>
    <lineage>
        <taxon>Bacteria</taxon>
        <taxon>Pseudomonadati</taxon>
        <taxon>Pseudomonadota</taxon>
        <taxon>Alphaproteobacteria</taxon>
        <taxon>Rhodospirillales</taxon>
        <taxon>Rhodovibrionaceae</taxon>
        <taxon>Rhodovibrio</taxon>
    </lineage>
</organism>
<keyword evidence="10 12" id="KW-1133">Transmembrane helix</keyword>
<sequence length="705" mass="75199">MTTQTSTPPAGVPAGMPSTPSAASAGLAARLGRGAIALAILATSAAGTTILVGRLNAGGLDAVEIALIALYAILILWIGSAFWFCVAGAIWWLNQRRLTGTAAQHVPEPDAARIPAAPDGGARAAILMPVYNEPADRVFAAMQAIYESVHQAGGLHLFDFYVLSDSTDPEHWVWEERCWLSVTGHLGADGKFYYRRRRDNAGRKPGNIAEFCRRWGGHYDYMAVLDADSVMDGRTLVEMVRRMDADPGTALLQCWPRPVNGRTLFARLQQFSASLVGRLVVAGLGWVSGRGSTYWGHNAIIRVDAFAQCCGLPKLSGKPPLGGEILSHDFVEAALLVRAGWAVRIAPDLAGSYEEAPPNLLQSLSRDRRWCQGNMQHLRVLFARRLHWMSRVNLLVGIMSFVSAPLWAVFVGLTIVQAGRADVWDPIADGGAPTPQAAGPLGVDMLAAVAQETQVIGLLALAAVLLLGPKVMGALLVAFDPTLRRSHAGIGRLVAGLGLETLLSALAASVMMVMHARFVIEVLAGRAVKWSAQQRDADRVSWAECWRAHGAQTGLGAALALGTAVGAPTLFWWLSPVVLGLLVAVPLSYLLGQADAGAWLQSRRLFATPEEGTAPAVLARCRELVDTADGMDRPALAQAIADPWLNAVHVALIPHADRPAPPRPALADAFARARRDGLAALSADDWKLLLADSTATRELHLAGAK</sequence>
<evidence type="ECO:0000256" key="4">
    <source>
        <dbReference type="ARBA" id="ARBA00020585"/>
    </source>
</evidence>
<comment type="subcellular location">
    <subcellularLocation>
        <location evidence="1">Cell inner membrane</location>
        <topology evidence="1">Multi-pass membrane protein</topology>
    </subcellularLocation>
</comment>